<dbReference type="InterPro" id="IPR014001">
    <property type="entry name" value="Helicase_ATP-bd"/>
</dbReference>
<organism evidence="6 7">
    <name type="scientific">Lasiosphaeria ovina</name>
    <dbReference type="NCBI Taxonomy" id="92902"/>
    <lineage>
        <taxon>Eukaryota</taxon>
        <taxon>Fungi</taxon>
        <taxon>Dikarya</taxon>
        <taxon>Ascomycota</taxon>
        <taxon>Pezizomycotina</taxon>
        <taxon>Sordariomycetes</taxon>
        <taxon>Sordariomycetidae</taxon>
        <taxon>Sordariales</taxon>
        <taxon>Lasiosphaeriaceae</taxon>
        <taxon>Lasiosphaeria</taxon>
    </lineage>
</organism>
<keyword evidence="3" id="KW-0067">ATP-binding</keyword>
<dbReference type="GO" id="GO:0006281">
    <property type="term" value="P:DNA repair"/>
    <property type="evidence" value="ECO:0007669"/>
    <property type="project" value="TreeGrafter"/>
</dbReference>
<dbReference type="InterPro" id="IPR049730">
    <property type="entry name" value="SNF2/RAD54-like_C"/>
</dbReference>
<dbReference type="Pfam" id="PF00271">
    <property type="entry name" value="Helicase_C"/>
    <property type="match status" value="1"/>
</dbReference>
<dbReference type="PROSITE" id="PS51194">
    <property type="entry name" value="HELICASE_CTER"/>
    <property type="match status" value="1"/>
</dbReference>
<dbReference type="GO" id="GO:0005634">
    <property type="term" value="C:nucleus"/>
    <property type="evidence" value="ECO:0007669"/>
    <property type="project" value="TreeGrafter"/>
</dbReference>
<dbReference type="InterPro" id="IPR050628">
    <property type="entry name" value="SNF2_RAD54_helicase_TF"/>
</dbReference>
<dbReference type="Pfam" id="PF00176">
    <property type="entry name" value="SNF2-rel_dom"/>
    <property type="match status" value="1"/>
</dbReference>
<evidence type="ECO:0000256" key="4">
    <source>
        <dbReference type="SAM" id="MobiDB-lite"/>
    </source>
</evidence>
<feature type="region of interest" description="Disordered" evidence="4">
    <location>
        <begin position="49"/>
        <end position="70"/>
    </location>
</feature>
<feature type="region of interest" description="Disordered" evidence="4">
    <location>
        <begin position="1130"/>
        <end position="1169"/>
    </location>
</feature>
<evidence type="ECO:0000256" key="3">
    <source>
        <dbReference type="ARBA" id="ARBA00022840"/>
    </source>
</evidence>
<feature type="region of interest" description="Disordered" evidence="4">
    <location>
        <begin position="151"/>
        <end position="190"/>
    </location>
</feature>
<dbReference type="InterPro" id="IPR027417">
    <property type="entry name" value="P-loop_NTPase"/>
</dbReference>
<evidence type="ECO:0000313" key="7">
    <source>
        <dbReference type="Proteomes" id="UP001287356"/>
    </source>
</evidence>
<dbReference type="Gene3D" id="3.40.50.300">
    <property type="entry name" value="P-loop containing nucleotide triphosphate hydrolases"/>
    <property type="match status" value="2"/>
</dbReference>
<evidence type="ECO:0000256" key="1">
    <source>
        <dbReference type="ARBA" id="ARBA00022741"/>
    </source>
</evidence>
<keyword evidence="7" id="KW-1185">Reference proteome</keyword>
<dbReference type="GO" id="GO:0008094">
    <property type="term" value="F:ATP-dependent activity, acting on DNA"/>
    <property type="evidence" value="ECO:0007669"/>
    <property type="project" value="TreeGrafter"/>
</dbReference>
<dbReference type="SUPFAM" id="SSF52540">
    <property type="entry name" value="P-loop containing nucleoside triphosphate hydrolases"/>
    <property type="match status" value="2"/>
</dbReference>
<dbReference type="PANTHER" id="PTHR45626">
    <property type="entry name" value="TRANSCRIPTION TERMINATION FACTOR 2-RELATED"/>
    <property type="match status" value="1"/>
</dbReference>
<dbReference type="GO" id="GO:0005524">
    <property type="term" value="F:ATP binding"/>
    <property type="evidence" value="ECO:0007669"/>
    <property type="project" value="UniProtKB-KW"/>
</dbReference>
<gene>
    <name evidence="6" type="ORF">B0T24DRAFT_370058</name>
</gene>
<protein>
    <submittedName>
        <fullName evidence="6">SNF2 family N-terminal domain-containing protein</fullName>
    </submittedName>
</protein>
<feature type="compositionally biased region" description="Polar residues" evidence="4">
    <location>
        <begin position="1152"/>
        <end position="1161"/>
    </location>
</feature>
<feature type="compositionally biased region" description="Acidic residues" evidence="4">
    <location>
        <begin position="176"/>
        <end position="188"/>
    </location>
</feature>
<feature type="compositionally biased region" description="Polar residues" evidence="4">
    <location>
        <begin position="845"/>
        <end position="869"/>
    </location>
</feature>
<dbReference type="SMART" id="SM00487">
    <property type="entry name" value="DEXDc"/>
    <property type="match status" value="1"/>
</dbReference>
<dbReference type="SMART" id="SM00490">
    <property type="entry name" value="HELICc"/>
    <property type="match status" value="1"/>
</dbReference>
<accession>A0AAE0JZN6</accession>
<reference evidence="6" key="1">
    <citation type="journal article" date="2023" name="Mol. Phylogenet. Evol.">
        <title>Genome-scale phylogeny and comparative genomics of the fungal order Sordariales.</title>
        <authorList>
            <person name="Hensen N."/>
            <person name="Bonometti L."/>
            <person name="Westerberg I."/>
            <person name="Brannstrom I.O."/>
            <person name="Guillou S."/>
            <person name="Cros-Aarteil S."/>
            <person name="Calhoun S."/>
            <person name="Haridas S."/>
            <person name="Kuo A."/>
            <person name="Mondo S."/>
            <person name="Pangilinan J."/>
            <person name="Riley R."/>
            <person name="LaButti K."/>
            <person name="Andreopoulos B."/>
            <person name="Lipzen A."/>
            <person name="Chen C."/>
            <person name="Yan M."/>
            <person name="Daum C."/>
            <person name="Ng V."/>
            <person name="Clum A."/>
            <person name="Steindorff A."/>
            <person name="Ohm R.A."/>
            <person name="Martin F."/>
            <person name="Silar P."/>
            <person name="Natvig D.O."/>
            <person name="Lalanne C."/>
            <person name="Gautier V."/>
            <person name="Ament-Velasquez S.L."/>
            <person name="Kruys A."/>
            <person name="Hutchinson M.I."/>
            <person name="Powell A.J."/>
            <person name="Barry K."/>
            <person name="Miller A.N."/>
            <person name="Grigoriev I.V."/>
            <person name="Debuchy R."/>
            <person name="Gladieux P."/>
            <person name="Hiltunen Thoren M."/>
            <person name="Johannesson H."/>
        </authorList>
    </citation>
    <scope>NUCLEOTIDE SEQUENCE</scope>
    <source>
        <strain evidence="6">CBS 958.72</strain>
    </source>
</reference>
<comment type="caution">
    <text evidence="6">The sequence shown here is derived from an EMBL/GenBank/DDBJ whole genome shotgun (WGS) entry which is preliminary data.</text>
</comment>
<keyword evidence="1" id="KW-0547">Nucleotide-binding</keyword>
<feature type="region of interest" description="Disordered" evidence="4">
    <location>
        <begin position="833"/>
        <end position="873"/>
    </location>
</feature>
<reference evidence="6" key="2">
    <citation type="submission" date="2023-06" db="EMBL/GenBank/DDBJ databases">
        <authorList>
            <consortium name="Lawrence Berkeley National Laboratory"/>
            <person name="Haridas S."/>
            <person name="Hensen N."/>
            <person name="Bonometti L."/>
            <person name="Westerberg I."/>
            <person name="Brannstrom I.O."/>
            <person name="Guillou S."/>
            <person name="Cros-Aarteil S."/>
            <person name="Calhoun S."/>
            <person name="Kuo A."/>
            <person name="Mondo S."/>
            <person name="Pangilinan J."/>
            <person name="Riley R."/>
            <person name="Labutti K."/>
            <person name="Andreopoulos B."/>
            <person name="Lipzen A."/>
            <person name="Chen C."/>
            <person name="Yanf M."/>
            <person name="Daum C."/>
            <person name="Ng V."/>
            <person name="Clum A."/>
            <person name="Steindorff A."/>
            <person name="Ohm R."/>
            <person name="Martin F."/>
            <person name="Silar P."/>
            <person name="Natvig D."/>
            <person name="Lalanne C."/>
            <person name="Gautier V."/>
            <person name="Ament-Velasquez S.L."/>
            <person name="Kruys A."/>
            <person name="Hutchinson M.I."/>
            <person name="Powell A.J."/>
            <person name="Barry K."/>
            <person name="Miller A.N."/>
            <person name="Grigoriev I.V."/>
            <person name="Debuchy R."/>
            <person name="Gladieux P."/>
            <person name="Thoren M.H."/>
            <person name="Johannesson H."/>
        </authorList>
    </citation>
    <scope>NUCLEOTIDE SEQUENCE</scope>
    <source>
        <strain evidence="6">CBS 958.72</strain>
    </source>
</reference>
<evidence type="ECO:0000256" key="2">
    <source>
        <dbReference type="ARBA" id="ARBA00022801"/>
    </source>
</evidence>
<dbReference type="CDD" id="cd18793">
    <property type="entry name" value="SF2_C_SNF"/>
    <property type="match status" value="1"/>
</dbReference>
<dbReference type="PANTHER" id="PTHR45626:SF51">
    <property type="entry name" value="SNF2-RELATED DOMAIN-CONTAINING PROTEIN"/>
    <property type="match status" value="1"/>
</dbReference>
<dbReference type="Proteomes" id="UP001287356">
    <property type="component" value="Unassembled WGS sequence"/>
</dbReference>
<name>A0AAE0JZN6_9PEZI</name>
<proteinExistence type="predicted"/>
<dbReference type="InterPro" id="IPR000330">
    <property type="entry name" value="SNF2_N"/>
</dbReference>
<dbReference type="AlphaFoldDB" id="A0AAE0JZN6"/>
<dbReference type="InterPro" id="IPR001650">
    <property type="entry name" value="Helicase_C-like"/>
</dbReference>
<keyword evidence="2" id="KW-0378">Hydrolase</keyword>
<sequence>MALAERPRYIAAGCLVVDRAASNGNVAVAPQIWNCESLPELKQWHHFCAAPEPGSNGQEKDAGDGASDGLQGKKVLAPEIQSLLLSSKLLAPLKGLLFNYWIELSFGISQNGAQAIIRVYVLPDDVDNRLVPRSNPALRKARSRLMEQLDYSPSTWHGDPGAGTRTSAPPIFGEAGDADTQDNSDSEPSESLLRMFNNLPSPDPRPETVEDPDVRDAMHRLLDSDISGLNSTLYPYQRRSAALMLQRESQPGRVLDPRLLNVVDQNGEPWYYDAVAGVVLREPRYYDGPCGGILAEQMGSGKTVICLALILATKHIPTRAPEMLRQTGPKSRPRVGSLADMAAACITRNSVPWKPVLQPSGQDFEYTRCIQVILRNRAFYHLPLPEPRRATRNTRTQPADKIVRAKKIFLSNVSLVVVPYNLVRQWEQEIAKHTSGLKFLVFAGGFEEEPATIEQLLDCDVVLFSSNRLAELCRELPIGSSYGTSRPHGLKNQLGRIRFKRCIVDEGHRLGKSTSGNKSNLHLLLDSLEITARWIVTGTPSKGLFGVDDVPSPIEDGPLVILHHQPSAELEKDDLRRIGSIATFYLRMRPWAPVVSDDATMEPPVVWSQYIKQPSQASRGDRETLKAILESLVVRNRLSEISDLLPVVEEKFVYLDGCFQDILVLNLFSAIIIFNAVQSQRSDQDYFFHPSQRKAVLELVSNLRQSSFFGGSFFSPAGILNAVETASGFLDAGKVAISAEDNHLLREAIKFGRTAAQNTIKGSANLFREVPIHLENFPWGAGQSWSLDNKEGDLVLTDSRMALALQKFLHPLADSPTSLQVMFETGRFAVRGQEERTRGIEAQDSAANPTTQSSQPKTLAGNTQLGQDHNSPEKRRAAILRTPSLVEQISQPAEGTGGDLAEPLAKTQMVSTASAKLSYLIGQIIKYKDSEQIIIFYENDNTAYYLAGILEILQIHHLIYAKGIKPERRTQYVATFNSNPIFRVMLMDITQAAFGIDMRTASRIYFINPVLNPQVEAQAIGRARRIGQNKPVTVETLVLRGSLEEVIVKRRGEMTQAEQWKCRSILDDRPIYEWILNAKILPLPGGENVSDPEQMATLDTPQFIFGRGFGRESHPDQDLVTTDGGVVLKEGDGMVNGTGTARKRPPPAVETATVTNTTPGSNDVPPPKKKARVRFAGFADDTGGAD</sequence>
<evidence type="ECO:0000313" key="6">
    <source>
        <dbReference type="EMBL" id="KAK3366865.1"/>
    </source>
</evidence>
<evidence type="ECO:0000259" key="5">
    <source>
        <dbReference type="PROSITE" id="PS51194"/>
    </source>
</evidence>
<dbReference type="EMBL" id="JAULSN010000007">
    <property type="protein sequence ID" value="KAK3366865.1"/>
    <property type="molecule type" value="Genomic_DNA"/>
</dbReference>
<feature type="domain" description="Helicase C-terminal" evidence="5">
    <location>
        <begin position="920"/>
        <end position="1079"/>
    </location>
</feature>
<dbReference type="GO" id="GO:0016787">
    <property type="term" value="F:hydrolase activity"/>
    <property type="evidence" value="ECO:0007669"/>
    <property type="project" value="UniProtKB-KW"/>
</dbReference>